<name>A0A061J5V5_TRYRA</name>
<dbReference type="EMBL" id="AUPL01002016">
    <property type="protein sequence ID" value="ESL10254.1"/>
    <property type="molecule type" value="Genomic_DNA"/>
</dbReference>
<dbReference type="Proteomes" id="UP000031737">
    <property type="component" value="Unassembled WGS sequence"/>
</dbReference>
<feature type="region of interest" description="Disordered" evidence="1">
    <location>
        <begin position="72"/>
        <end position="160"/>
    </location>
</feature>
<feature type="chain" id="PRO_5001605890" description="Mucin-associated surface protein (MASP)" evidence="2">
    <location>
        <begin position="23"/>
        <end position="160"/>
    </location>
</feature>
<keyword evidence="2" id="KW-0732">Signal</keyword>
<dbReference type="VEuPathDB" id="TriTrypDB:TRSC58_02016"/>
<proteinExistence type="predicted"/>
<keyword evidence="4" id="KW-1185">Reference proteome</keyword>
<evidence type="ECO:0000313" key="4">
    <source>
        <dbReference type="Proteomes" id="UP000031737"/>
    </source>
</evidence>
<evidence type="ECO:0000256" key="1">
    <source>
        <dbReference type="SAM" id="MobiDB-lite"/>
    </source>
</evidence>
<sequence>MAGRVLLVCALCVLCCGGGVGAWHDYCNERDWRDLRVINESRTDEELLDRYCNQTFANMIKNKLAAAKAKASAETISQGQQGMNGLGAEGKQTSASEFVTEAANASPTQGGTAADTGATQHTTGGIGADATQTSPSVGGGPAGSGQAKTPPPPAANAATN</sequence>
<reference evidence="3 4" key="1">
    <citation type="submission" date="2013-07" db="EMBL/GenBank/DDBJ databases">
        <authorList>
            <person name="Stoco P.H."/>
            <person name="Wagner G."/>
            <person name="Gerber A."/>
            <person name="Zaha A."/>
            <person name="Thompson C."/>
            <person name="Bartholomeu D.C."/>
            <person name="Luckemeyer D.D."/>
            <person name="Bahia D."/>
            <person name="Loreto E."/>
            <person name="Prestes E.B."/>
            <person name="Lima F.M."/>
            <person name="Rodrigues-Luiz G."/>
            <person name="Vallejo G.A."/>
            <person name="Filho J.F."/>
            <person name="Monteiro K.M."/>
            <person name="Tyler K.M."/>
            <person name="de Almeida L.G."/>
            <person name="Ortiz M.F."/>
            <person name="Siervo M.A."/>
            <person name="de Moraes M.H."/>
            <person name="Cunha O.L."/>
            <person name="Mendonca-Neto R."/>
            <person name="Silva R."/>
            <person name="Teixeira S.M."/>
            <person name="Murta S.M."/>
            <person name="Sincero T.C."/>
            <person name="Mendes T.A."/>
            <person name="Urmenyi T.P."/>
            <person name="Silva V.G."/>
            <person name="da Rocha W.D."/>
            <person name="Andersson B."/>
            <person name="Romanha A.J."/>
            <person name="Steindel M."/>
            <person name="de Vasconcelos A.T."/>
            <person name="Grisard E.C."/>
        </authorList>
    </citation>
    <scope>NUCLEOTIDE SEQUENCE [LARGE SCALE GENOMIC DNA]</scope>
    <source>
        <strain evidence="3 4">SC58</strain>
    </source>
</reference>
<evidence type="ECO:0000256" key="2">
    <source>
        <dbReference type="SAM" id="SignalP"/>
    </source>
</evidence>
<feature type="signal peptide" evidence="2">
    <location>
        <begin position="1"/>
        <end position="22"/>
    </location>
</feature>
<feature type="compositionally biased region" description="Polar residues" evidence="1">
    <location>
        <begin position="91"/>
        <end position="107"/>
    </location>
</feature>
<evidence type="ECO:0008006" key="5">
    <source>
        <dbReference type="Google" id="ProtNLM"/>
    </source>
</evidence>
<comment type="caution">
    <text evidence="3">The sequence shown here is derived from an EMBL/GenBank/DDBJ whole genome shotgun (WGS) entry which is preliminary data.</text>
</comment>
<protein>
    <recommendedName>
        <fullName evidence="5">Mucin-associated surface protein (MASP)</fullName>
    </recommendedName>
</protein>
<organism evidence="3 4">
    <name type="scientific">Trypanosoma rangeli SC58</name>
    <dbReference type="NCBI Taxonomy" id="429131"/>
    <lineage>
        <taxon>Eukaryota</taxon>
        <taxon>Discoba</taxon>
        <taxon>Euglenozoa</taxon>
        <taxon>Kinetoplastea</taxon>
        <taxon>Metakinetoplastina</taxon>
        <taxon>Trypanosomatida</taxon>
        <taxon>Trypanosomatidae</taxon>
        <taxon>Trypanosoma</taxon>
        <taxon>Herpetosoma</taxon>
    </lineage>
</organism>
<feature type="compositionally biased region" description="Low complexity" evidence="1">
    <location>
        <begin position="108"/>
        <end position="123"/>
    </location>
</feature>
<gene>
    <name evidence="3" type="ORF">TRSC58_02016</name>
</gene>
<dbReference type="AlphaFoldDB" id="A0A061J5V5"/>
<evidence type="ECO:0000313" key="3">
    <source>
        <dbReference type="EMBL" id="ESL10254.1"/>
    </source>
</evidence>
<accession>A0A061J5V5</accession>